<organism evidence="2 3">
    <name type="scientific">Thalassospira lucentensis</name>
    <dbReference type="NCBI Taxonomy" id="168935"/>
    <lineage>
        <taxon>Bacteria</taxon>
        <taxon>Pseudomonadati</taxon>
        <taxon>Pseudomonadota</taxon>
        <taxon>Alphaproteobacteria</taxon>
        <taxon>Rhodospirillales</taxon>
        <taxon>Thalassospiraceae</taxon>
        <taxon>Thalassospira</taxon>
    </lineage>
</organism>
<dbReference type="OrthoDB" id="7363523at2"/>
<dbReference type="Proteomes" id="UP000076335">
    <property type="component" value="Unassembled WGS sequence"/>
</dbReference>
<feature type="transmembrane region" description="Helical" evidence="1">
    <location>
        <begin position="41"/>
        <end position="60"/>
    </location>
</feature>
<reference evidence="2 3" key="1">
    <citation type="submission" date="2015-12" db="EMBL/GenBank/DDBJ databases">
        <title>Genome sequence of Thalassospira lucentensis MCCC 1A02072.</title>
        <authorList>
            <person name="Lu L."/>
            <person name="Lai Q."/>
            <person name="Shao Z."/>
            <person name="Qian P."/>
        </authorList>
    </citation>
    <scope>NUCLEOTIDE SEQUENCE [LARGE SCALE GENOMIC DNA]</scope>
    <source>
        <strain evidence="2 3">MCCC 1A02072</strain>
    </source>
</reference>
<dbReference type="EMBL" id="LPVY01000004">
    <property type="protein sequence ID" value="KZB67231.1"/>
    <property type="molecule type" value="Genomic_DNA"/>
</dbReference>
<keyword evidence="1" id="KW-0812">Transmembrane</keyword>
<proteinExistence type="predicted"/>
<dbReference type="AlphaFoldDB" id="A0A154L973"/>
<evidence type="ECO:0000313" key="3">
    <source>
        <dbReference type="Proteomes" id="UP000076335"/>
    </source>
</evidence>
<protein>
    <submittedName>
        <fullName evidence="2">Uncharacterized protein</fullName>
    </submittedName>
</protein>
<accession>A0A154L973</accession>
<sequence length="76" mass="8715">MWLFAPFIGRYRRRLAFLAGAGLAAIVYGLVEQSTRPEVQAWYWPGIAGFVTFVITRFTVSQLISRFIGGVRRHMH</sequence>
<keyword evidence="1" id="KW-1133">Transmembrane helix</keyword>
<evidence type="ECO:0000313" key="2">
    <source>
        <dbReference type="EMBL" id="KZB67231.1"/>
    </source>
</evidence>
<keyword evidence="1" id="KW-0472">Membrane</keyword>
<comment type="caution">
    <text evidence="2">The sequence shown here is derived from an EMBL/GenBank/DDBJ whole genome shotgun (WGS) entry which is preliminary data.</text>
</comment>
<gene>
    <name evidence="2" type="ORF">AUP42_12855</name>
</gene>
<dbReference type="RefSeq" id="WP_062949437.1">
    <property type="nucleotide sequence ID" value="NZ_LPVY01000004.1"/>
</dbReference>
<evidence type="ECO:0000256" key="1">
    <source>
        <dbReference type="SAM" id="Phobius"/>
    </source>
</evidence>
<name>A0A154L973_9PROT</name>